<organism evidence="2 3">
    <name type="scientific">Suillus plorans</name>
    <dbReference type="NCBI Taxonomy" id="116603"/>
    <lineage>
        <taxon>Eukaryota</taxon>
        <taxon>Fungi</taxon>
        <taxon>Dikarya</taxon>
        <taxon>Basidiomycota</taxon>
        <taxon>Agaricomycotina</taxon>
        <taxon>Agaricomycetes</taxon>
        <taxon>Agaricomycetidae</taxon>
        <taxon>Boletales</taxon>
        <taxon>Suillineae</taxon>
        <taxon>Suillaceae</taxon>
        <taxon>Suillus</taxon>
    </lineage>
</organism>
<dbReference type="Pfam" id="PF01593">
    <property type="entry name" value="Amino_oxidase"/>
    <property type="match status" value="1"/>
</dbReference>
<evidence type="ECO:0000313" key="2">
    <source>
        <dbReference type="EMBL" id="KAG1797010.1"/>
    </source>
</evidence>
<accession>A0A9P7IXQ0</accession>
<reference evidence="2" key="1">
    <citation type="journal article" date="2020" name="New Phytol.">
        <title>Comparative genomics reveals dynamic genome evolution in host specialist ectomycorrhizal fungi.</title>
        <authorList>
            <person name="Lofgren L.A."/>
            <person name="Nguyen N.H."/>
            <person name="Vilgalys R."/>
            <person name="Ruytinx J."/>
            <person name="Liao H.L."/>
            <person name="Branco S."/>
            <person name="Kuo A."/>
            <person name="LaButti K."/>
            <person name="Lipzen A."/>
            <person name="Andreopoulos W."/>
            <person name="Pangilinan J."/>
            <person name="Riley R."/>
            <person name="Hundley H."/>
            <person name="Na H."/>
            <person name="Barry K."/>
            <person name="Grigoriev I.V."/>
            <person name="Stajich J.E."/>
            <person name="Kennedy P.G."/>
        </authorList>
    </citation>
    <scope>NUCLEOTIDE SEQUENCE</scope>
    <source>
        <strain evidence="2">S12</strain>
    </source>
</reference>
<evidence type="ECO:0000259" key="1">
    <source>
        <dbReference type="Pfam" id="PF01593"/>
    </source>
</evidence>
<gene>
    <name evidence="2" type="ORF">HD556DRAFT_1441184</name>
</gene>
<dbReference type="GeneID" id="64600015"/>
<dbReference type="GO" id="GO:0016491">
    <property type="term" value="F:oxidoreductase activity"/>
    <property type="evidence" value="ECO:0007669"/>
    <property type="project" value="InterPro"/>
</dbReference>
<comment type="caution">
    <text evidence="2">The sequence shown here is derived from an EMBL/GenBank/DDBJ whole genome shotgun (WGS) entry which is preliminary data.</text>
</comment>
<dbReference type="EMBL" id="JABBWE010000017">
    <property type="protein sequence ID" value="KAG1797010.1"/>
    <property type="molecule type" value="Genomic_DNA"/>
</dbReference>
<dbReference type="InterPro" id="IPR002937">
    <property type="entry name" value="Amino_oxidase"/>
</dbReference>
<dbReference type="OrthoDB" id="7777654at2759"/>
<keyword evidence="3" id="KW-1185">Reference proteome</keyword>
<protein>
    <recommendedName>
        <fullName evidence="1">Amine oxidase domain-containing protein</fullName>
    </recommendedName>
</protein>
<dbReference type="RefSeq" id="XP_041162281.1">
    <property type="nucleotide sequence ID" value="XM_041306251.1"/>
</dbReference>
<dbReference type="Gene3D" id="3.50.50.60">
    <property type="entry name" value="FAD/NAD(P)-binding domain"/>
    <property type="match status" value="1"/>
</dbReference>
<feature type="domain" description="Amine oxidase" evidence="1">
    <location>
        <begin position="12"/>
        <end position="83"/>
    </location>
</feature>
<sequence length="99" mass="10856">MRLPRSGFASSTGGANEIASCMEQYICKKSNNAITFNSGVTSIGVKKDNTDMDIVTDNKDHHEFSHVISTISLPVLRTVKLISPHAVECSANVELWSFR</sequence>
<proteinExistence type="predicted"/>
<name>A0A9P7IXQ0_9AGAM</name>
<evidence type="ECO:0000313" key="3">
    <source>
        <dbReference type="Proteomes" id="UP000719766"/>
    </source>
</evidence>
<dbReference type="AlphaFoldDB" id="A0A9P7IXQ0"/>
<dbReference type="InterPro" id="IPR036188">
    <property type="entry name" value="FAD/NAD-bd_sf"/>
</dbReference>
<dbReference type="Proteomes" id="UP000719766">
    <property type="component" value="Unassembled WGS sequence"/>
</dbReference>